<proteinExistence type="predicted"/>
<sequence>MLIAALVSWPSAAHAAQRGAQGRSVEERTARVDARTLRAAARDGKDTAHEKQAQREFLEDSAANGMLYDAAQVNSATTGDVTTVWSDSVDLDQVLVTAPDVPDADQPVAGLGAIGSNNPSAADQKLARLGSSGLGSVTGQWGDRDGGTVSVTVDGYKLISGWERYRVRESKTDRDVYYYGHWATAVGKSVTGYDKAPYVVDVRSRPKSGYRSTFLQLRNYWPKVSQPSCSGGEIGIDVLGFGGSLPLQNCSSLSPDPDPTSITMKVVWSAGTCKDQTVEGADLGMAVDTKPGYNAILSDYSYARFNDHSTACDVGTSDDIRVIYADPGW</sequence>
<dbReference type="EMBL" id="RJSF01000044">
    <property type="protein sequence ID" value="RNM12624.1"/>
    <property type="molecule type" value="Genomic_DNA"/>
</dbReference>
<dbReference type="AlphaFoldDB" id="A0A3N0GJG7"/>
<organism evidence="1 2">
    <name type="scientific">Nocardioides pocheonensis</name>
    <dbReference type="NCBI Taxonomy" id="661485"/>
    <lineage>
        <taxon>Bacteria</taxon>
        <taxon>Bacillati</taxon>
        <taxon>Actinomycetota</taxon>
        <taxon>Actinomycetes</taxon>
        <taxon>Propionibacteriales</taxon>
        <taxon>Nocardioidaceae</taxon>
        <taxon>Nocardioides</taxon>
    </lineage>
</organism>
<accession>A0A3N0GJG7</accession>
<gene>
    <name evidence="1" type="ORF">EFL26_18600</name>
</gene>
<name>A0A3N0GJG7_9ACTN</name>
<evidence type="ECO:0000313" key="1">
    <source>
        <dbReference type="EMBL" id="RNM12624.1"/>
    </source>
</evidence>
<dbReference type="Proteomes" id="UP000279994">
    <property type="component" value="Unassembled WGS sequence"/>
</dbReference>
<reference evidence="1 2" key="1">
    <citation type="submission" date="2018-11" db="EMBL/GenBank/DDBJ databases">
        <authorList>
            <person name="Li F."/>
        </authorList>
    </citation>
    <scope>NUCLEOTIDE SEQUENCE [LARGE SCALE GENOMIC DNA]</scope>
    <source>
        <strain evidence="1 2">Gsoil 818</strain>
    </source>
</reference>
<protein>
    <submittedName>
        <fullName evidence="1">Uncharacterized protein</fullName>
    </submittedName>
</protein>
<comment type="caution">
    <text evidence="1">The sequence shown here is derived from an EMBL/GenBank/DDBJ whole genome shotgun (WGS) entry which is preliminary data.</text>
</comment>
<evidence type="ECO:0000313" key="2">
    <source>
        <dbReference type="Proteomes" id="UP000279994"/>
    </source>
</evidence>
<keyword evidence="2" id="KW-1185">Reference proteome</keyword>